<dbReference type="EMBL" id="MU863631">
    <property type="protein sequence ID" value="KAK4102573.1"/>
    <property type="molecule type" value="Genomic_DNA"/>
</dbReference>
<proteinExistence type="predicted"/>
<accession>A0AAN6Q2Y8</accession>
<evidence type="ECO:0000313" key="2">
    <source>
        <dbReference type="Proteomes" id="UP001305647"/>
    </source>
</evidence>
<gene>
    <name evidence="1" type="ORF">N658DRAFT_341440</name>
</gene>
<keyword evidence="2" id="KW-1185">Reference proteome</keyword>
<reference evidence="1" key="1">
    <citation type="journal article" date="2023" name="Mol. Phylogenet. Evol.">
        <title>Genome-scale phylogeny and comparative genomics of the fungal order Sordariales.</title>
        <authorList>
            <person name="Hensen N."/>
            <person name="Bonometti L."/>
            <person name="Westerberg I."/>
            <person name="Brannstrom I.O."/>
            <person name="Guillou S."/>
            <person name="Cros-Aarteil S."/>
            <person name="Calhoun S."/>
            <person name="Haridas S."/>
            <person name="Kuo A."/>
            <person name="Mondo S."/>
            <person name="Pangilinan J."/>
            <person name="Riley R."/>
            <person name="LaButti K."/>
            <person name="Andreopoulos B."/>
            <person name="Lipzen A."/>
            <person name="Chen C."/>
            <person name="Yan M."/>
            <person name="Daum C."/>
            <person name="Ng V."/>
            <person name="Clum A."/>
            <person name="Steindorff A."/>
            <person name="Ohm R.A."/>
            <person name="Martin F."/>
            <person name="Silar P."/>
            <person name="Natvig D.O."/>
            <person name="Lalanne C."/>
            <person name="Gautier V."/>
            <person name="Ament-Velasquez S.L."/>
            <person name="Kruys A."/>
            <person name="Hutchinson M.I."/>
            <person name="Powell A.J."/>
            <person name="Barry K."/>
            <person name="Miller A.N."/>
            <person name="Grigoriev I.V."/>
            <person name="Debuchy R."/>
            <person name="Gladieux P."/>
            <person name="Hiltunen Thoren M."/>
            <person name="Johannesson H."/>
        </authorList>
    </citation>
    <scope>NUCLEOTIDE SEQUENCE</scope>
    <source>
        <strain evidence="1">CBS 757.83</strain>
    </source>
</reference>
<name>A0AAN6Q2Y8_9PEZI</name>
<protein>
    <submittedName>
        <fullName evidence="1">Uncharacterized protein</fullName>
    </submittedName>
</protein>
<comment type="caution">
    <text evidence="1">The sequence shown here is derived from an EMBL/GenBank/DDBJ whole genome shotgun (WGS) entry which is preliminary data.</text>
</comment>
<reference evidence="1" key="2">
    <citation type="submission" date="2023-05" db="EMBL/GenBank/DDBJ databases">
        <authorList>
            <consortium name="Lawrence Berkeley National Laboratory"/>
            <person name="Steindorff A."/>
            <person name="Hensen N."/>
            <person name="Bonometti L."/>
            <person name="Westerberg I."/>
            <person name="Brannstrom I.O."/>
            <person name="Guillou S."/>
            <person name="Cros-Aarteil S."/>
            <person name="Calhoun S."/>
            <person name="Haridas S."/>
            <person name="Kuo A."/>
            <person name="Mondo S."/>
            <person name="Pangilinan J."/>
            <person name="Riley R."/>
            <person name="Labutti K."/>
            <person name="Andreopoulos B."/>
            <person name="Lipzen A."/>
            <person name="Chen C."/>
            <person name="Yanf M."/>
            <person name="Daum C."/>
            <person name="Ng V."/>
            <person name="Clum A."/>
            <person name="Ohm R."/>
            <person name="Martin F."/>
            <person name="Silar P."/>
            <person name="Natvig D."/>
            <person name="Lalanne C."/>
            <person name="Gautier V."/>
            <person name="Ament-Velasquez S.L."/>
            <person name="Kruys A."/>
            <person name="Hutchinson M.I."/>
            <person name="Powell A.J."/>
            <person name="Barry K."/>
            <person name="Miller A.N."/>
            <person name="Grigoriev I.V."/>
            <person name="Debuchy R."/>
            <person name="Gladieux P."/>
            <person name="Thoren M.H."/>
            <person name="Johannesson H."/>
        </authorList>
    </citation>
    <scope>NUCLEOTIDE SEQUENCE</scope>
    <source>
        <strain evidence="1">CBS 757.83</strain>
    </source>
</reference>
<organism evidence="1 2">
    <name type="scientific">Parathielavia hyrcaniae</name>
    <dbReference type="NCBI Taxonomy" id="113614"/>
    <lineage>
        <taxon>Eukaryota</taxon>
        <taxon>Fungi</taxon>
        <taxon>Dikarya</taxon>
        <taxon>Ascomycota</taxon>
        <taxon>Pezizomycotina</taxon>
        <taxon>Sordariomycetes</taxon>
        <taxon>Sordariomycetidae</taxon>
        <taxon>Sordariales</taxon>
        <taxon>Chaetomiaceae</taxon>
        <taxon>Parathielavia</taxon>
    </lineage>
</organism>
<sequence>MQLVDGMALAVWSLDATEAGRVYLLHSGTSGVNNRHPTRLNPPQPPTSSFFFRNKFIVCSQYSVRLAAHRTWGLITPEWFASLTVPARCLMHARGRTTPWPGFVAFVQGSGPQRAQCIMGSSEARERSSCAFLLGQSLKGKGGGRRQTKEARTLAVWHGILLRLRWYGTNLSFWVGGMLASRQQTVNGF</sequence>
<dbReference type="AlphaFoldDB" id="A0AAN6Q2Y8"/>
<evidence type="ECO:0000313" key="1">
    <source>
        <dbReference type="EMBL" id="KAK4102573.1"/>
    </source>
</evidence>
<dbReference type="Proteomes" id="UP001305647">
    <property type="component" value="Unassembled WGS sequence"/>
</dbReference>